<protein>
    <recommendedName>
        <fullName evidence="2">Peroxisomal membrane protein 4</fullName>
    </recommendedName>
</protein>
<dbReference type="AlphaFoldDB" id="A0A7S2EM77"/>
<organism evidence="1">
    <name type="scientific">Ditylum brightwellii</name>
    <dbReference type="NCBI Taxonomy" id="49249"/>
    <lineage>
        <taxon>Eukaryota</taxon>
        <taxon>Sar</taxon>
        <taxon>Stramenopiles</taxon>
        <taxon>Ochrophyta</taxon>
        <taxon>Bacillariophyta</taxon>
        <taxon>Mediophyceae</taxon>
        <taxon>Lithodesmiophycidae</taxon>
        <taxon>Lithodesmiales</taxon>
        <taxon>Lithodesmiaceae</taxon>
        <taxon>Ditylum</taxon>
    </lineage>
</organism>
<dbReference type="PANTHER" id="PTHR15460">
    <property type="entry name" value="PEROXISOMAL MEMBRANE PROTEIN 4"/>
    <property type="match status" value="1"/>
</dbReference>
<proteinExistence type="predicted"/>
<name>A0A7S2EM77_9STRA</name>
<evidence type="ECO:0000313" key="1">
    <source>
        <dbReference type="EMBL" id="CAD9343639.1"/>
    </source>
</evidence>
<dbReference type="GO" id="GO:0005778">
    <property type="term" value="C:peroxisomal membrane"/>
    <property type="evidence" value="ECO:0007669"/>
    <property type="project" value="TreeGrafter"/>
</dbReference>
<dbReference type="EMBL" id="HBGN01027757">
    <property type="protein sequence ID" value="CAD9343639.1"/>
    <property type="molecule type" value="Transcribed_RNA"/>
</dbReference>
<dbReference type="InterPro" id="IPR019531">
    <property type="entry name" value="Pmp4"/>
</dbReference>
<evidence type="ECO:0008006" key="2">
    <source>
        <dbReference type="Google" id="ProtNLM"/>
    </source>
</evidence>
<sequence>MPFSSPFDFSSSSPNPLASELEAILCAIYNGCKYGIKIRLPHALVMTFLFRRDLSSIDKLKMICKVTLEHSRNLGSFAGIYKTLLALLKYASQSLYWKKRKKVLLRAFGRILGAAFFVKSPYQQPSLEPIPTLSPPGMPQSPSHSFLAGLIGGYTIWGNPSSINYQIVLYLLSRILMGSLSLAKEKYITHNKAIPIAFFKRLKSCTTFDKMYPLLAAGVWAIVMVLFEEYPHVLHPSLRRSMDEIYKFVTDSGGDTFAGQGQALGGGNVGNATDGASALFTSGTSNIEFVEEE</sequence>
<reference evidence="1" key="1">
    <citation type="submission" date="2021-01" db="EMBL/GenBank/DDBJ databases">
        <authorList>
            <person name="Corre E."/>
            <person name="Pelletier E."/>
            <person name="Niang G."/>
            <person name="Scheremetjew M."/>
            <person name="Finn R."/>
            <person name="Kale V."/>
            <person name="Holt S."/>
            <person name="Cochrane G."/>
            <person name="Meng A."/>
            <person name="Brown T."/>
            <person name="Cohen L."/>
        </authorList>
    </citation>
    <scope>NUCLEOTIDE SEQUENCE</scope>
    <source>
        <strain evidence="1">Pop2</strain>
    </source>
</reference>
<accession>A0A7S2EM77</accession>
<dbReference type="PANTHER" id="PTHR15460:SF3">
    <property type="entry name" value="PEROXISOMAL MEMBRANE PROTEIN 4"/>
    <property type="match status" value="1"/>
</dbReference>
<gene>
    <name evidence="1" type="ORF">DBRI1063_LOCUS17934</name>
</gene>